<evidence type="ECO:0000256" key="1">
    <source>
        <dbReference type="SAM" id="MobiDB-lite"/>
    </source>
</evidence>
<accession>A0A0K0DP52</accession>
<sequence length="67" mass="7494">MATSERNRRRAKRRPNRSEQSDRSRMGTARVRGLTDETVVDADQESGTESSIIKPESETPSESIGTE</sequence>
<feature type="region of interest" description="Disordered" evidence="1">
    <location>
        <begin position="1"/>
        <end position="67"/>
    </location>
</feature>
<feature type="compositionally biased region" description="Basic and acidic residues" evidence="1">
    <location>
        <begin position="16"/>
        <end position="25"/>
    </location>
</feature>
<reference evidence="3" key="2">
    <citation type="submission" date="2017-02" db="UniProtKB">
        <authorList>
            <consortium name="WormBaseParasite"/>
        </authorList>
    </citation>
    <scope>IDENTIFICATION</scope>
</reference>
<evidence type="ECO:0000313" key="2">
    <source>
        <dbReference type="Proteomes" id="UP000035642"/>
    </source>
</evidence>
<evidence type="ECO:0000313" key="3">
    <source>
        <dbReference type="WBParaSite" id="ACAC_0001354101-mRNA-1"/>
    </source>
</evidence>
<proteinExistence type="predicted"/>
<dbReference type="AlphaFoldDB" id="A0A0K0DP52"/>
<protein>
    <submittedName>
        <fullName evidence="3">Capsid protein</fullName>
    </submittedName>
</protein>
<reference evidence="2" key="1">
    <citation type="submission" date="2012-09" db="EMBL/GenBank/DDBJ databases">
        <authorList>
            <person name="Martin A.A."/>
        </authorList>
    </citation>
    <scope>NUCLEOTIDE SEQUENCE</scope>
</reference>
<name>A0A0K0DP52_ANGCA</name>
<dbReference type="Proteomes" id="UP000035642">
    <property type="component" value="Unassembled WGS sequence"/>
</dbReference>
<organism evidence="2 3">
    <name type="scientific">Angiostrongylus cantonensis</name>
    <name type="common">Rat lungworm</name>
    <dbReference type="NCBI Taxonomy" id="6313"/>
    <lineage>
        <taxon>Eukaryota</taxon>
        <taxon>Metazoa</taxon>
        <taxon>Ecdysozoa</taxon>
        <taxon>Nematoda</taxon>
        <taxon>Chromadorea</taxon>
        <taxon>Rhabditida</taxon>
        <taxon>Rhabditina</taxon>
        <taxon>Rhabditomorpha</taxon>
        <taxon>Strongyloidea</taxon>
        <taxon>Metastrongylidae</taxon>
        <taxon>Angiostrongylus</taxon>
    </lineage>
</organism>
<dbReference type="WBParaSite" id="ACAC_0001354101-mRNA-1">
    <property type="protein sequence ID" value="ACAC_0001354101-mRNA-1"/>
    <property type="gene ID" value="ACAC_0001354101"/>
</dbReference>
<feature type="compositionally biased region" description="Polar residues" evidence="1">
    <location>
        <begin position="58"/>
        <end position="67"/>
    </location>
</feature>
<keyword evidence="2" id="KW-1185">Reference proteome</keyword>